<gene>
    <name evidence="2" type="ORF">TOLI1172_LOCUS5548</name>
</gene>
<evidence type="ECO:0000256" key="1">
    <source>
        <dbReference type="SAM" id="MobiDB-lite"/>
    </source>
</evidence>
<accession>A0A7S0ZGP5</accession>
<name>A0A7S0ZGP5_9RHOD</name>
<dbReference type="EMBL" id="HBFP01007737">
    <property type="protein sequence ID" value="CAD8821153.1"/>
    <property type="molecule type" value="Transcribed_RNA"/>
</dbReference>
<feature type="region of interest" description="Disordered" evidence="1">
    <location>
        <begin position="14"/>
        <end position="39"/>
    </location>
</feature>
<dbReference type="AlphaFoldDB" id="A0A7S0ZGP5"/>
<feature type="compositionally biased region" description="Low complexity" evidence="1">
    <location>
        <begin position="15"/>
        <end position="33"/>
    </location>
</feature>
<organism evidence="2">
    <name type="scientific">Timspurckia oligopyrenoides</name>
    <dbReference type="NCBI Taxonomy" id="708627"/>
    <lineage>
        <taxon>Eukaryota</taxon>
        <taxon>Rhodophyta</taxon>
        <taxon>Bangiophyceae</taxon>
        <taxon>Porphyridiales</taxon>
        <taxon>Porphyridiaceae</taxon>
        <taxon>Timspurckia</taxon>
    </lineage>
</organism>
<protein>
    <submittedName>
        <fullName evidence="2">Uncharacterized protein</fullName>
    </submittedName>
</protein>
<proteinExistence type="predicted"/>
<sequence>MSLIRALSSRVAAYSGSYGQSSPSSSSSESSSSVHRQQNVPELIITDSLAVSTETSAGLNGVTSPPMDINRNSIAVGSDDDTPFAESASAGAFTRKKSIHKAADATLGYRDLWLQP</sequence>
<evidence type="ECO:0000313" key="2">
    <source>
        <dbReference type="EMBL" id="CAD8821153.1"/>
    </source>
</evidence>
<reference evidence="2" key="1">
    <citation type="submission" date="2021-01" db="EMBL/GenBank/DDBJ databases">
        <authorList>
            <person name="Corre E."/>
            <person name="Pelletier E."/>
            <person name="Niang G."/>
            <person name="Scheremetjew M."/>
            <person name="Finn R."/>
            <person name="Kale V."/>
            <person name="Holt S."/>
            <person name="Cochrane G."/>
            <person name="Meng A."/>
            <person name="Brown T."/>
            <person name="Cohen L."/>
        </authorList>
    </citation>
    <scope>NUCLEOTIDE SEQUENCE</scope>
    <source>
        <strain evidence="2">CCMP3278</strain>
    </source>
</reference>